<evidence type="ECO:0000256" key="3">
    <source>
        <dbReference type="ARBA" id="ARBA00008507"/>
    </source>
</evidence>
<protein>
    <recommendedName>
        <fullName evidence="9">Tubulin nucleotide-binding domain-like protein</fullName>
    </recommendedName>
</protein>
<keyword evidence="4" id="KW-0496">Mitochondrion</keyword>
<dbReference type="OrthoDB" id="271881at2759"/>
<comment type="subcellular location">
    <subcellularLocation>
        <location evidence="2">Mitochondrion</location>
    </subcellularLocation>
</comment>
<dbReference type="InterPro" id="IPR013838">
    <property type="entry name" value="Beta-tubulin_BS"/>
</dbReference>
<dbReference type="PANTHER" id="PTHR13391:SF0">
    <property type="entry name" value="PROTEIN MISATO HOMOLOG 1"/>
    <property type="match status" value="1"/>
</dbReference>
<evidence type="ECO:0000313" key="7">
    <source>
        <dbReference type="EMBL" id="SAM01542.1"/>
    </source>
</evidence>
<dbReference type="PROSITE" id="PS00228">
    <property type="entry name" value="TUBULIN_B_AUTOREG"/>
    <property type="match status" value="1"/>
</dbReference>
<dbReference type="Pfam" id="PF10644">
    <property type="entry name" value="Misat_Tub_SegII"/>
    <property type="match status" value="1"/>
</dbReference>
<feature type="domain" description="DML1/Misato tubulin" evidence="6">
    <location>
        <begin position="124"/>
        <end position="309"/>
    </location>
</feature>
<proteinExistence type="inferred from homology"/>
<dbReference type="InterPro" id="IPR029209">
    <property type="entry name" value="DML1/Misato_tubulin"/>
</dbReference>
<dbReference type="AlphaFoldDB" id="A0A168P0A2"/>
<dbReference type="Proteomes" id="UP000078561">
    <property type="component" value="Unassembled WGS sequence"/>
</dbReference>
<dbReference type="SUPFAM" id="SSF52490">
    <property type="entry name" value="Tubulin nucleotide-binding domain-like"/>
    <property type="match status" value="1"/>
</dbReference>
<dbReference type="OMA" id="FVGSHIW"/>
<evidence type="ECO:0000313" key="8">
    <source>
        <dbReference type="Proteomes" id="UP000078561"/>
    </source>
</evidence>
<dbReference type="InParanoid" id="A0A168P0A2"/>
<accession>A0A168P0A2</accession>
<sequence length="506" mass="56941">MREIVTLQLGPVANYVGTHYWNTQEAYFNYGDADLPTEFDHDVLFRAGISSSGIETYTPRALMYDLKGGFGSLQKYNKLFSGMDSQVEWDQGVNTIASESSKHPYQERLDALDEGGDAMEVDLDKISSWSDFNRVYHHPRAMNPIVTHQVDDPLSPFDTYTAGRQAYSDNEKETEIFEDAFRSMVEECDQLQGFQLFTGADDAFGGFAEGLLDDIRDEFSKSIILTFGMMTDTSTGNERWQQKKALNHVFSMTRLSSLSSIYVPLYSPTPNRIQSSGLGSYLHPNCQSLYHTSAILSASIETVTTPYRLKKNTTKLGDLEGLLNWRRDTKLAGISVSLPLPISDRGVVDPLPLLDLSTPGSRKAEEVYGESIVVRGCPQTTSLDQAFKSFKEEDHPLQSRTFVDTAYPLPDSYPRFFSHHITPNGRLSNTRQNDPPVSLPVLTHFSTNSNMARTLQTQLNHTKAASMNEYFEYAEGDYGLSREEYLETKEEMMNLIDVYSVDESLA</sequence>
<dbReference type="EMBL" id="LT553527">
    <property type="protein sequence ID" value="SAM01542.1"/>
    <property type="molecule type" value="Genomic_DNA"/>
</dbReference>
<evidence type="ECO:0000256" key="4">
    <source>
        <dbReference type="ARBA" id="ARBA00023128"/>
    </source>
</evidence>
<dbReference type="GO" id="GO:0005739">
    <property type="term" value="C:mitochondrion"/>
    <property type="evidence" value="ECO:0007669"/>
    <property type="project" value="UniProtKB-SubCell"/>
</dbReference>
<evidence type="ECO:0000259" key="6">
    <source>
        <dbReference type="Pfam" id="PF14881"/>
    </source>
</evidence>
<dbReference type="PANTHER" id="PTHR13391">
    <property type="entry name" value="MITOCHONDRIAL DISTRIBUTION REGULATOR MISATO"/>
    <property type="match status" value="1"/>
</dbReference>
<comment type="function">
    <text evidence="1">Involved in the partitioning of the mitochondrial organelle and mitochondrial DNA (mtDNA) inheritance.</text>
</comment>
<evidence type="ECO:0000256" key="2">
    <source>
        <dbReference type="ARBA" id="ARBA00004173"/>
    </source>
</evidence>
<reference evidence="7" key="1">
    <citation type="submission" date="2016-04" db="EMBL/GenBank/DDBJ databases">
        <authorList>
            <person name="Evans L.H."/>
            <person name="Alamgir A."/>
            <person name="Owens N."/>
            <person name="Weber N.D."/>
            <person name="Virtaneva K."/>
            <person name="Barbian K."/>
            <person name="Babar A."/>
            <person name="Rosenke K."/>
        </authorList>
    </citation>
    <scope>NUCLEOTIDE SEQUENCE [LARGE SCALE GENOMIC DNA]</scope>
    <source>
        <strain evidence="7">CBS 101.48</strain>
    </source>
</reference>
<dbReference type="CDD" id="cd06060">
    <property type="entry name" value="misato"/>
    <property type="match status" value="1"/>
</dbReference>
<evidence type="ECO:0000259" key="5">
    <source>
        <dbReference type="Pfam" id="PF10644"/>
    </source>
</evidence>
<organism evidence="7">
    <name type="scientific">Absidia glauca</name>
    <name type="common">Pin mould</name>
    <dbReference type="NCBI Taxonomy" id="4829"/>
    <lineage>
        <taxon>Eukaryota</taxon>
        <taxon>Fungi</taxon>
        <taxon>Fungi incertae sedis</taxon>
        <taxon>Mucoromycota</taxon>
        <taxon>Mucoromycotina</taxon>
        <taxon>Mucoromycetes</taxon>
        <taxon>Mucorales</taxon>
        <taxon>Cunninghamellaceae</taxon>
        <taxon>Absidia</taxon>
    </lineage>
</organism>
<dbReference type="InterPro" id="IPR036525">
    <property type="entry name" value="Tubulin/FtsZ_GTPase_sf"/>
</dbReference>
<feature type="domain" description="Misato Segment II tubulin-like" evidence="5">
    <location>
        <begin position="2"/>
        <end position="110"/>
    </location>
</feature>
<dbReference type="STRING" id="4829.A0A168P0A2"/>
<dbReference type="InterPro" id="IPR019605">
    <property type="entry name" value="Misato_II_tubulin-like"/>
</dbReference>
<name>A0A168P0A2_ABSGL</name>
<dbReference type="GO" id="GO:0007005">
    <property type="term" value="P:mitochondrion organization"/>
    <property type="evidence" value="ECO:0007669"/>
    <property type="project" value="InterPro"/>
</dbReference>
<dbReference type="InterPro" id="IPR049942">
    <property type="entry name" value="DML1/Misato"/>
</dbReference>
<gene>
    <name evidence="7" type="primary">ABSGL_07283.1 scaffold 8717</name>
</gene>
<evidence type="ECO:0008006" key="9">
    <source>
        <dbReference type="Google" id="ProtNLM"/>
    </source>
</evidence>
<dbReference type="FunCoup" id="A0A168P0A2">
    <property type="interactions" value="278"/>
</dbReference>
<keyword evidence="8" id="KW-1185">Reference proteome</keyword>
<dbReference type="Pfam" id="PF14881">
    <property type="entry name" value="Tubulin_3"/>
    <property type="match status" value="1"/>
</dbReference>
<comment type="similarity">
    <text evidence="3">Belongs to the misato family.</text>
</comment>
<dbReference type="Gene3D" id="3.40.50.1440">
    <property type="entry name" value="Tubulin/FtsZ, GTPase domain"/>
    <property type="match status" value="1"/>
</dbReference>
<evidence type="ECO:0000256" key="1">
    <source>
        <dbReference type="ARBA" id="ARBA00003757"/>
    </source>
</evidence>